<evidence type="ECO:0008006" key="5">
    <source>
        <dbReference type="Google" id="ProtNLM"/>
    </source>
</evidence>
<dbReference type="PANTHER" id="PTHR16771">
    <property type="entry name" value="26 PROTEASOME COMPLEX SUBUNIT DSS1"/>
    <property type="match status" value="1"/>
</dbReference>
<dbReference type="AlphaFoldDB" id="D8M0G2"/>
<dbReference type="InParanoid" id="D8M0G2"/>
<keyword evidence="4" id="KW-1185">Reference proteome</keyword>
<accession>D8M0G2</accession>
<protein>
    <recommendedName>
        <fullName evidence="5">26S proteasome complex subunit DSS1</fullName>
    </recommendedName>
</protein>
<feature type="region of interest" description="Disordered" evidence="2">
    <location>
        <begin position="1"/>
        <end position="31"/>
    </location>
</feature>
<organism evidence="3">
    <name type="scientific">Blastocystis hominis</name>
    <dbReference type="NCBI Taxonomy" id="12968"/>
    <lineage>
        <taxon>Eukaryota</taxon>
        <taxon>Sar</taxon>
        <taxon>Stramenopiles</taxon>
        <taxon>Bigyra</taxon>
        <taxon>Opalozoa</taxon>
        <taxon>Opalinata</taxon>
        <taxon>Blastocystidae</taxon>
        <taxon>Blastocystis</taxon>
    </lineage>
</organism>
<comment type="similarity">
    <text evidence="1">Belongs to the DSS1/SEM1 family.</text>
</comment>
<dbReference type="OrthoDB" id="10467337at2759"/>
<dbReference type="GeneID" id="24918934"/>
<dbReference type="RefSeq" id="XP_012895599.1">
    <property type="nucleotide sequence ID" value="XM_013040145.1"/>
</dbReference>
<dbReference type="InterPro" id="IPR007834">
    <property type="entry name" value="DSS1_SEM1"/>
</dbReference>
<proteinExistence type="inferred from homology"/>
<dbReference type="Pfam" id="PF05160">
    <property type="entry name" value="DSS1_SEM1"/>
    <property type="match status" value="1"/>
</dbReference>
<name>D8M0G2_BLAHO</name>
<dbReference type="GO" id="GO:0043248">
    <property type="term" value="P:proteasome assembly"/>
    <property type="evidence" value="ECO:0007669"/>
    <property type="project" value="InterPro"/>
</dbReference>
<dbReference type="EMBL" id="FN668643">
    <property type="protein sequence ID" value="CBK21551.2"/>
    <property type="molecule type" value="Genomic_DNA"/>
</dbReference>
<evidence type="ECO:0000256" key="1">
    <source>
        <dbReference type="ARBA" id="ARBA00034491"/>
    </source>
</evidence>
<reference evidence="3" key="1">
    <citation type="submission" date="2010-02" db="EMBL/GenBank/DDBJ databases">
        <title>Sequencing and annotation of the Blastocystis hominis genome.</title>
        <authorList>
            <person name="Wincker P."/>
        </authorList>
    </citation>
    <scope>NUCLEOTIDE SEQUENCE</scope>
    <source>
        <strain evidence="3">Singapore isolate B</strain>
    </source>
</reference>
<dbReference type="GO" id="GO:0006406">
    <property type="term" value="P:mRNA export from nucleus"/>
    <property type="evidence" value="ECO:0007669"/>
    <property type="project" value="InterPro"/>
</dbReference>
<feature type="compositionally biased region" description="Basic and acidic residues" evidence="2">
    <location>
        <begin position="7"/>
        <end position="17"/>
    </location>
</feature>
<dbReference type="Proteomes" id="UP000008312">
    <property type="component" value="Unassembled WGS sequence"/>
</dbReference>
<evidence type="ECO:0000313" key="4">
    <source>
        <dbReference type="Proteomes" id="UP000008312"/>
    </source>
</evidence>
<gene>
    <name evidence="3" type="ORF">GSBLH_T00001703001</name>
</gene>
<dbReference type="GO" id="GO:0008541">
    <property type="term" value="C:proteasome regulatory particle, lid subcomplex"/>
    <property type="evidence" value="ECO:0007669"/>
    <property type="project" value="InterPro"/>
</dbReference>
<sequence length="72" mass="8478">MSTNQKPENKETFNLERAEEDDEFEEFEKDDWMTSSSNLSLSIHWEDNWDSANVNDDFCTQLRAELDKAKTA</sequence>
<evidence type="ECO:0000313" key="3">
    <source>
        <dbReference type="EMBL" id="CBK21551.2"/>
    </source>
</evidence>
<feature type="compositionally biased region" description="Acidic residues" evidence="2">
    <location>
        <begin position="18"/>
        <end position="29"/>
    </location>
</feature>
<evidence type="ECO:0000256" key="2">
    <source>
        <dbReference type="SAM" id="MobiDB-lite"/>
    </source>
</evidence>
<dbReference type="GO" id="GO:0000724">
    <property type="term" value="P:double-strand break repair via homologous recombination"/>
    <property type="evidence" value="ECO:0007669"/>
    <property type="project" value="TreeGrafter"/>
</dbReference>
<dbReference type="SMART" id="SM01385">
    <property type="entry name" value="DSS1_SEM1"/>
    <property type="match status" value="1"/>
</dbReference>
<dbReference type="PANTHER" id="PTHR16771:SF0">
    <property type="entry name" value="26S PROTEASOME COMPLEX SUBUNIT SEM1"/>
    <property type="match status" value="1"/>
</dbReference>